<feature type="transmembrane region" description="Helical" evidence="1">
    <location>
        <begin position="26"/>
        <end position="49"/>
    </location>
</feature>
<organism evidence="3 5">
    <name type="scientific">Bradyrhizobium zhanjiangense</name>
    <dbReference type="NCBI Taxonomy" id="1325107"/>
    <lineage>
        <taxon>Bacteria</taxon>
        <taxon>Pseudomonadati</taxon>
        <taxon>Pseudomonadota</taxon>
        <taxon>Alphaproteobacteria</taxon>
        <taxon>Hyphomicrobiales</taxon>
        <taxon>Nitrobacteraceae</taxon>
        <taxon>Bradyrhizobium</taxon>
    </lineage>
</organism>
<evidence type="ECO:0000313" key="3">
    <source>
        <dbReference type="EMBL" id="RXH00931.1"/>
    </source>
</evidence>
<feature type="transmembrane region" description="Helical" evidence="1">
    <location>
        <begin position="61"/>
        <end position="80"/>
    </location>
</feature>
<evidence type="ECO:0000313" key="2">
    <source>
        <dbReference type="EMBL" id="RXG91097.1"/>
    </source>
</evidence>
<dbReference type="RefSeq" id="WP_128933235.1">
    <property type="nucleotide sequence ID" value="NZ_CP022221.1"/>
</dbReference>
<keyword evidence="1" id="KW-0812">Transmembrane</keyword>
<dbReference type="EMBL" id="RKMK01000005">
    <property type="protein sequence ID" value="RXH00931.1"/>
    <property type="molecule type" value="Genomic_DNA"/>
</dbReference>
<dbReference type="EMBL" id="RDRA01000015">
    <property type="protein sequence ID" value="RXG91097.1"/>
    <property type="molecule type" value="Genomic_DNA"/>
</dbReference>
<keyword evidence="4" id="KW-1185">Reference proteome</keyword>
<keyword evidence="1" id="KW-0472">Membrane</keyword>
<dbReference type="Proteomes" id="UP000290174">
    <property type="component" value="Unassembled WGS sequence"/>
</dbReference>
<protein>
    <submittedName>
        <fullName evidence="3">DoxX family protein</fullName>
    </submittedName>
</protein>
<keyword evidence="1" id="KW-1133">Transmembrane helix</keyword>
<dbReference type="Proteomes" id="UP000289946">
    <property type="component" value="Unassembled WGS sequence"/>
</dbReference>
<gene>
    <name evidence="3" type="ORF">EAS61_07740</name>
    <name evidence="2" type="ORF">EAS62_25590</name>
</gene>
<proteinExistence type="predicted"/>
<feature type="transmembrane region" description="Helical" evidence="1">
    <location>
        <begin position="113"/>
        <end position="133"/>
    </location>
</feature>
<sequence length="218" mass="24706">MPTNPFIDIGHFLSAMTGDYLSLGNWRYLILALFWALLFASIAVALRNWQEDSEQRTGRHLGIWLVRVLVGCMWFQGMLWKLPLPLSGGLQYWTEQESTNAAFEFHRSFMKDVVLPNMSIFGPIVFVAELAFAGSMMLGLAVRLLGVLAIAYVLQLWLGLYGNSSEWPWTYMFLAMLMFLFTLDGAGRSLGLDAWLRRQIPAVRDGKGLIGRFFHMAG</sequence>
<dbReference type="AlphaFoldDB" id="A0A4Q0QU65"/>
<comment type="caution">
    <text evidence="3">The sequence shown here is derived from an EMBL/GenBank/DDBJ whole genome shotgun (WGS) entry which is preliminary data.</text>
</comment>
<evidence type="ECO:0000256" key="1">
    <source>
        <dbReference type="SAM" id="Phobius"/>
    </source>
</evidence>
<name>A0A4Q0QU65_9BRAD</name>
<feature type="transmembrane region" description="Helical" evidence="1">
    <location>
        <begin position="140"/>
        <end position="161"/>
    </location>
</feature>
<accession>A0A4Q0QU65</accession>
<reference evidence="3 5" key="1">
    <citation type="submission" date="2018-11" db="EMBL/GenBank/DDBJ databases">
        <title>Bradyrhizobium sp. nov., isolated from effective nodules of peanut in China.</title>
        <authorList>
            <person name="Li Y."/>
        </authorList>
    </citation>
    <scope>NUCLEOTIDE SEQUENCE [LARGE SCALE GENOMIC DNA]</scope>
    <source>
        <strain evidence="3 5">CCBAU 51770</strain>
        <strain evidence="2 4">CCBAU 51781</strain>
    </source>
</reference>
<feature type="transmembrane region" description="Helical" evidence="1">
    <location>
        <begin position="167"/>
        <end position="187"/>
    </location>
</feature>
<evidence type="ECO:0000313" key="5">
    <source>
        <dbReference type="Proteomes" id="UP000290174"/>
    </source>
</evidence>
<evidence type="ECO:0000313" key="4">
    <source>
        <dbReference type="Proteomes" id="UP000289946"/>
    </source>
</evidence>